<evidence type="ECO:0000256" key="9">
    <source>
        <dbReference type="ARBA" id="ARBA00022771"/>
    </source>
</evidence>
<evidence type="ECO:0000256" key="5">
    <source>
        <dbReference type="ARBA" id="ARBA00012483"/>
    </source>
</evidence>
<proteinExistence type="inferred from homology"/>
<feature type="region of interest" description="Disordered" evidence="16">
    <location>
        <begin position="566"/>
        <end position="620"/>
    </location>
</feature>
<dbReference type="Proteomes" id="UP001586593">
    <property type="component" value="Unassembled WGS sequence"/>
</dbReference>
<dbReference type="SUPFAM" id="SSF57850">
    <property type="entry name" value="RING/U-box"/>
    <property type="match status" value="1"/>
</dbReference>
<reference evidence="19 20" key="1">
    <citation type="journal article" date="2024" name="Commun. Biol.">
        <title>Comparative genomic analysis of thermophilic fungi reveals convergent evolutionary adaptations and gene losses.</title>
        <authorList>
            <person name="Steindorff A.S."/>
            <person name="Aguilar-Pontes M.V."/>
            <person name="Robinson A.J."/>
            <person name="Andreopoulos B."/>
            <person name="LaButti K."/>
            <person name="Kuo A."/>
            <person name="Mondo S."/>
            <person name="Riley R."/>
            <person name="Otillar R."/>
            <person name="Haridas S."/>
            <person name="Lipzen A."/>
            <person name="Grimwood J."/>
            <person name="Schmutz J."/>
            <person name="Clum A."/>
            <person name="Reid I.D."/>
            <person name="Moisan M.C."/>
            <person name="Butler G."/>
            <person name="Nguyen T.T.M."/>
            <person name="Dewar K."/>
            <person name="Conant G."/>
            <person name="Drula E."/>
            <person name="Henrissat B."/>
            <person name="Hansel C."/>
            <person name="Singer S."/>
            <person name="Hutchinson M.I."/>
            <person name="de Vries R.P."/>
            <person name="Natvig D.O."/>
            <person name="Powell A.J."/>
            <person name="Tsang A."/>
            <person name="Grigoriev I.V."/>
        </authorList>
    </citation>
    <scope>NUCLEOTIDE SEQUENCE [LARGE SCALE GENOMIC DNA]</scope>
    <source>
        <strain evidence="19 20">ATCC 24622</strain>
    </source>
</reference>
<dbReference type="InterPro" id="IPR013083">
    <property type="entry name" value="Znf_RING/FYVE/PHD"/>
</dbReference>
<comment type="pathway">
    <text evidence="3">Protein modification; protein ubiquitination.</text>
</comment>
<feature type="transmembrane region" description="Helical" evidence="17">
    <location>
        <begin position="100"/>
        <end position="120"/>
    </location>
</feature>
<keyword evidence="6" id="KW-0808">Transferase</keyword>
<feature type="compositionally biased region" description="Basic and acidic residues" evidence="16">
    <location>
        <begin position="836"/>
        <end position="851"/>
    </location>
</feature>
<comment type="catalytic activity">
    <reaction evidence="1">
        <text>S-ubiquitinyl-[E2 ubiquitin-conjugating enzyme]-L-cysteine + [acceptor protein]-L-lysine = [E2 ubiquitin-conjugating enzyme]-L-cysteine + N(6)-ubiquitinyl-[acceptor protein]-L-lysine.</text>
        <dbReference type="EC" id="2.3.2.27"/>
    </reaction>
</comment>
<keyword evidence="20" id="KW-1185">Reference proteome</keyword>
<comment type="subcellular location">
    <subcellularLocation>
        <location evidence="2">Endoplasmic reticulum membrane</location>
        <topology evidence="2">Multi-pass membrane protein</topology>
    </subcellularLocation>
</comment>
<evidence type="ECO:0000256" key="2">
    <source>
        <dbReference type="ARBA" id="ARBA00004477"/>
    </source>
</evidence>
<keyword evidence="9 15" id="KW-0863">Zinc-finger</keyword>
<feature type="region of interest" description="Disordered" evidence="16">
    <location>
        <begin position="420"/>
        <end position="455"/>
    </location>
</feature>
<dbReference type="InterPro" id="IPR050731">
    <property type="entry name" value="HRD1_E3_ubiq-ligases"/>
</dbReference>
<dbReference type="Pfam" id="PF25563">
    <property type="entry name" value="TPR_SYVN1_N"/>
    <property type="match status" value="1"/>
</dbReference>
<dbReference type="EMBL" id="JAZHXJ010000058">
    <property type="protein sequence ID" value="KAL1878048.1"/>
    <property type="molecule type" value="Genomic_DNA"/>
</dbReference>
<feature type="compositionally biased region" description="Pro residues" evidence="16">
    <location>
        <begin position="610"/>
        <end position="620"/>
    </location>
</feature>
<feature type="region of interest" description="Disordered" evidence="16">
    <location>
        <begin position="802"/>
        <end position="888"/>
    </location>
</feature>
<keyword evidence="14 17" id="KW-0472">Membrane</keyword>
<comment type="caution">
    <text evidence="19">The sequence shown here is derived from an EMBL/GenBank/DDBJ whole genome shotgun (WGS) entry which is preliminary data.</text>
</comment>
<evidence type="ECO:0000256" key="15">
    <source>
        <dbReference type="PROSITE-ProRule" id="PRU00175"/>
    </source>
</evidence>
<dbReference type="EC" id="2.3.2.27" evidence="5"/>
<accession>A0ABR3XPY5</accession>
<feature type="domain" description="RING-type" evidence="18">
    <location>
        <begin position="345"/>
        <end position="396"/>
    </location>
</feature>
<feature type="compositionally biased region" description="Low complexity" evidence="16">
    <location>
        <begin position="445"/>
        <end position="455"/>
    </location>
</feature>
<keyword evidence="7 17" id="KW-0812">Transmembrane</keyword>
<protein>
    <recommendedName>
        <fullName evidence="5">RING-type E3 ubiquitin transferase</fullName>
        <ecNumber evidence="5">2.3.2.27</ecNumber>
    </recommendedName>
</protein>
<comment type="similarity">
    <text evidence="4">Belongs to the HRD1 family.</text>
</comment>
<name>A0ABR3XPY5_9PEZI</name>
<evidence type="ECO:0000256" key="8">
    <source>
        <dbReference type="ARBA" id="ARBA00022723"/>
    </source>
</evidence>
<sequence length="888" mass="97452">MKMRLAWYAGASTALAAAVIASALYQRPNFYSAMVHLAQSSLSLMILVNFIFLIYGTFMYGLQRLCFGQLRPVEVEQLYEKAWFAVTETCLAMTIFRDEVGAFFLVMFTALVTGKVWGWIGEGRVEVLEQQPPANPRLFHTRLIVSLLSSVIYDIWLLRYTVSTVVQQAKPTMMVMFFFEFAILTISSLQTTVRYAITLIEARIVKAQTARRLEERRRQIRQERDEILARRAAEGEGEGGTQEPLPSEEDIDEMDIEVPGWEAKGQWILGLDLLSDMLKLGIYSGFFCVLFTFYGLPIHIMRDLFLTTRSVVKKLSALLRYRQAVRDMNKYPDASAEELAREDTCIICREEMRPWDPANPGQVERYRPKKLPCGHILHFGCLKSWLERQQVCPTCRSPVVVDHPPARNGEAMVFRLGLDFPNAQNPQPPADRAGRGVDQAGRGGQNQQQNDQRNNGVRLFNLGPLRLGFAQGGAQEIQQMAQRLGMPADVANTPQAAAATGPPHNDAGNTGAGLSNLHDQLIDIGQRFVEAGQQVQQDLQTLQVAETQLQTLNLLLQEVLRLNQMQRPQQTQQQQPQQPQQPQGHQEFQPSPSLSQAPLNGSAASSSRPAPVPPQPYPQPPHFYPAFSPYAAQFFPFPQMYPFPPFTPRQPPTTVTRHGPSPYATAIPAGSPDLPEGVVIPPGWSLLPLQRLDAGTGVSGTPVNVHQPHAQTNPSQRPDSSSNPYQNAQARPNTPSGTAPHAQEGRGFESLGGNLNATRPAQHISTGLTASQSSTGQSLAPSQANSPTLVAPSWVGAAQVPNDGAIATGLPNSQPNQSPRPSPQVDMGVETAVTADGREVHRLGGDRHDVDSSAGAPGGHRTAGEGTNAISSRRKPRSVTVEDDDDSQ</sequence>
<organism evidence="19 20">
    <name type="scientific">Phialemonium thermophilum</name>
    <dbReference type="NCBI Taxonomy" id="223376"/>
    <lineage>
        <taxon>Eukaryota</taxon>
        <taxon>Fungi</taxon>
        <taxon>Dikarya</taxon>
        <taxon>Ascomycota</taxon>
        <taxon>Pezizomycotina</taxon>
        <taxon>Sordariomycetes</taxon>
        <taxon>Sordariomycetidae</taxon>
        <taxon>Cephalothecales</taxon>
        <taxon>Cephalothecaceae</taxon>
        <taxon>Phialemonium</taxon>
    </lineage>
</organism>
<dbReference type="InterPro" id="IPR057992">
    <property type="entry name" value="TPR_SYVN1_N"/>
</dbReference>
<feature type="region of interest" description="Disordered" evidence="16">
    <location>
        <begin position="645"/>
        <end position="674"/>
    </location>
</feature>
<dbReference type="PANTHER" id="PTHR22763:SF184">
    <property type="entry name" value="E3 UBIQUITIN-PROTEIN LIGASE SYNOVIOLIN"/>
    <property type="match status" value="1"/>
</dbReference>
<feature type="region of interest" description="Disordered" evidence="16">
    <location>
        <begin position="494"/>
        <end position="514"/>
    </location>
</feature>
<dbReference type="Gene3D" id="3.30.40.10">
    <property type="entry name" value="Zinc/RING finger domain, C3HC4 (zinc finger)"/>
    <property type="match status" value="1"/>
</dbReference>
<evidence type="ECO:0000313" key="19">
    <source>
        <dbReference type="EMBL" id="KAL1878048.1"/>
    </source>
</evidence>
<evidence type="ECO:0000256" key="13">
    <source>
        <dbReference type="ARBA" id="ARBA00022989"/>
    </source>
</evidence>
<evidence type="ECO:0000256" key="6">
    <source>
        <dbReference type="ARBA" id="ARBA00022679"/>
    </source>
</evidence>
<dbReference type="InterPro" id="IPR001841">
    <property type="entry name" value="Znf_RING"/>
</dbReference>
<evidence type="ECO:0000256" key="16">
    <source>
        <dbReference type="SAM" id="MobiDB-lite"/>
    </source>
</evidence>
<evidence type="ECO:0000256" key="3">
    <source>
        <dbReference type="ARBA" id="ARBA00004906"/>
    </source>
</evidence>
<feature type="transmembrane region" description="Helical" evidence="17">
    <location>
        <begin position="37"/>
        <end position="62"/>
    </location>
</feature>
<keyword evidence="8" id="KW-0479">Metal-binding</keyword>
<feature type="region of interest" description="Disordered" evidence="16">
    <location>
        <begin position="695"/>
        <end position="787"/>
    </location>
</feature>
<feature type="transmembrane region" description="Helical" evidence="17">
    <location>
        <begin position="280"/>
        <end position="300"/>
    </location>
</feature>
<feature type="compositionally biased region" description="Polar residues" evidence="16">
    <location>
        <begin position="753"/>
        <end position="787"/>
    </location>
</feature>
<dbReference type="Pfam" id="PF13639">
    <property type="entry name" value="zf-RING_2"/>
    <property type="match status" value="1"/>
</dbReference>
<feature type="compositionally biased region" description="Low complexity" evidence="16">
    <location>
        <begin position="566"/>
        <end position="590"/>
    </location>
</feature>
<evidence type="ECO:0000256" key="1">
    <source>
        <dbReference type="ARBA" id="ARBA00000900"/>
    </source>
</evidence>
<evidence type="ECO:0000259" key="18">
    <source>
        <dbReference type="PROSITE" id="PS50089"/>
    </source>
</evidence>
<dbReference type="SMART" id="SM00184">
    <property type="entry name" value="RING"/>
    <property type="match status" value="1"/>
</dbReference>
<evidence type="ECO:0000256" key="11">
    <source>
        <dbReference type="ARBA" id="ARBA00022824"/>
    </source>
</evidence>
<feature type="compositionally biased region" description="Polar residues" evidence="16">
    <location>
        <begin position="699"/>
        <end position="737"/>
    </location>
</feature>
<keyword evidence="10" id="KW-0833">Ubl conjugation pathway</keyword>
<evidence type="ECO:0000256" key="4">
    <source>
        <dbReference type="ARBA" id="ARBA00010089"/>
    </source>
</evidence>
<dbReference type="InterPro" id="IPR058051">
    <property type="entry name" value="Znf_RING_synoviolin"/>
</dbReference>
<feature type="transmembrane region" description="Helical" evidence="17">
    <location>
        <begin position="140"/>
        <end position="162"/>
    </location>
</feature>
<gene>
    <name evidence="19" type="ORF">VTK73DRAFT_8183</name>
</gene>
<keyword evidence="12" id="KW-0862">Zinc</keyword>
<keyword evidence="11" id="KW-0256">Endoplasmic reticulum</keyword>
<evidence type="ECO:0000256" key="7">
    <source>
        <dbReference type="ARBA" id="ARBA00022692"/>
    </source>
</evidence>
<keyword evidence="13 17" id="KW-1133">Transmembrane helix</keyword>
<dbReference type="PANTHER" id="PTHR22763">
    <property type="entry name" value="RING ZINC FINGER PROTEIN"/>
    <property type="match status" value="1"/>
</dbReference>
<evidence type="ECO:0000313" key="20">
    <source>
        <dbReference type="Proteomes" id="UP001586593"/>
    </source>
</evidence>
<evidence type="ECO:0000256" key="10">
    <source>
        <dbReference type="ARBA" id="ARBA00022786"/>
    </source>
</evidence>
<evidence type="ECO:0000256" key="12">
    <source>
        <dbReference type="ARBA" id="ARBA00022833"/>
    </source>
</evidence>
<evidence type="ECO:0000256" key="14">
    <source>
        <dbReference type="ARBA" id="ARBA00023136"/>
    </source>
</evidence>
<dbReference type="PROSITE" id="PS50089">
    <property type="entry name" value="ZF_RING_2"/>
    <property type="match status" value="1"/>
</dbReference>
<dbReference type="CDD" id="cd16479">
    <property type="entry name" value="RING-H2_synoviolin"/>
    <property type="match status" value="1"/>
</dbReference>
<evidence type="ECO:0000256" key="17">
    <source>
        <dbReference type="SAM" id="Phobius"/>
    </source>
</evidence>